<accession>A0AAN7WM18</accession>
<reference evidence="2" key="1">
    <citation type="submission" date="2023-07" db="EMBL/GenBank/DDBJ databases">
        <title>A draft genome of Kazachstania heterogenica Y-27499.</title>
        <authorList>
            <person name="Donic C."/>
            <person name="Kralova J.S."/>
            <person name="Fidel L."/>
            <person name="Ben-Dor S."/>
            <person name="Jung S."/>
        </authorList>
    </citation>
    <scope>NUCLEOTIDE SEQUENCE [LARGE SCALE GENOMIC DNA]</scope>
    <source>
        <strain evidence="2">Y27499</strain>
    </source>
</reference>
<organism evidence="1 2">
    <name type="scientific">Arxiozyma heterogenica</name>
    <dbReference type="NCBI Taxonomy" id="278026"/>
    <lineage>
        <taxon>Eukaryota</taxon>
        <taxon>Fungi</taxon>
        <taxon>Dikarya</taxon>
        <taxon>Ascomycota</taxon>
        <taxon>Saccharomycotina</taxon>
        <taxon>Saccharomycetes</taxon>
        <taxon>Saccharomycetales</taxon>
        <taxon>Saccharomycetaceae</taxon>
        <taxon>Arxiozyma</taxon>
    </lineage>
</organism>
<name>A0AAN7WM18_9SACH</name>
<protein>
    <submittedName>
        <fullName evidence="1">Uncharacterized protein</fullName>
    </submittedName>
</protein>
<dbReference type="AlphaFoldDB" id="A0AAN7WM18"/>
<dbReference type="EMBL" id="JAWIZZ010000053">
    <property type="protein sequence ID" value="KAK5778377.1"/>
    <property type="molecule type" value="Genomic_DNA"/>
</dbReference>
<dbReference type="Proteomes" id="UP001306508">
    <property type="component" value="Unassembled WGS sequence"/>
</dbReference>
<gene>
    <name evidence="1" type="ORF">RI543_004039</name>
</gene>
<proteinExistence type="predicted"/>
<evidence type="ECO:0000313" key="2">
    <source>
        <dbReference type="Proteomes" id="UP001306508"/>
    </source>
</evidence>
<comment type="caution">
    <text evidence="1">The sequence shown here is derived from an EMBL/GenBank/DDBJ whole genome shotgun (WGS) entry which is preliminary data.</text>
</comment>
<sequence length="89" mass="10559">MFGEFGYLSFLNFPAFKEMFIIDQFNKKTININTISNHVKDYLNQKYIFVKQKEKLLSKDSYMVSIEGARETFKISTITKMPKDSNNWN</sequence>
<keyword evidence="2" id="KW-1185">Reference proteome</keyword>
<evidence type="ECO:0000313" key="1">
    <source>
        <dbReference type="EMBL" id="KAK5778377.1"/>
    </source>
</evidence>